<feature type="non-terminal residue" evidence="2">
    <location>
        <position position="107"/>
    </location>
</feature>
<sequence>ILASPPPSNMSDPVSPCLGVGEETHSGEVEANLSHTMKNSLHLCDETRRSTCSLSSDQMTSPTSPPQQQWRQRLSNLKNSFLMNTGSPRFHRRKSSNPSQETPPESP</sequence>
<gene>
    <name evidence="2" type="ORF">Ciccas_011936</name>
</gene>
<accession>A0ABD2PRK3</accession>
<dbReference type="Proteomes" id="UP001626550">
    <property type="component" value="Unassembled WGS sequence"/>
</dbReference>
<dbReference type="AlphaFoldDB" id="A0ABD2PRK3"/>
<feature type="region of interest" description="Disordered" evidence="1">
    <location>
        <begin position="1"/>
        <end position="22"/>
    </location>
</feature>
<evidence type="ECO:0000256" key="1">
    <source>
        <dbReference type="SAM" id="MobiDB-lite"/>
    </source>
</evidence>
<feature type="region of interest" description="Disordered" evidence="1">
    <location>
        <begin position="80"/>
        <end position="107"/>
    </location>
</feature>
<evidence type="ECO:0000313" key="3">
    <source>
        <dbReference type="Proteomes" id="UP001626550"/>
    </source>
</evidence>
<evidence type="ECO:0000313" key="2">
    <source>
        <dbReference type="EMBL" id="KAL3309517.1"/>
    </source>
</evidence>
<feature type="non-terminal residue" evidence="2">
    <location>
        <position position="1"/>
    </location>
</feature>
<organism evidence="2 3">
    <name type="scientific">Cichlidogyrus casuarinus</name>
    <dbReference type="NCBI Taxonomy" id="1844966"/>
    <lineage>
        <taxon>Eukaryota</taxon>
        <taxon>Metazoa</taxon>
        <taxon>Spiralia</taxon>
        <taxon>Lophotrochozoa</taxon>
        <taxon>Platyhelminthes</taxon>
        <taxon>Monogenea</taxon>
        <taxon>Monopisthocotylea</taxon>
        <taxon>Dactylogyridea</taxon>
        <taxon>Ancyrocephalidae</taxon>
        <taxon>Cichlidogyrus</taxon>
    </lineage>
</organism>
<proteinExistence type="predicted"/>
<protein>
    <submittedName>
        <fullName evidence="2">Uncharacterized protein</fullName>
    </submittedName>
</protein>
<reference evidence="2 3" key="1">
    <citation type="submission" date="2024-11" db="EMBL/GenBank/DDBJ databases">
        <title>Adaptive evolution of stress response genes in parasites aligns with host niche diversity.</title>
        <authorList>
            <person name="Hahn C."/>
            <person name="Resl P."/>
        </authorList>
    </citation>
    <scope>NUCLEOTIDE SEQUENCE [LARGE SCALE GENOMIC DNA]</scope>
    <source>
        <strain evidence="2">EGGRZ-B1_66</strain>
        <tissue evidence="2">Body</tissue>
    </source>
</reference>
<keyword evidence="3" id="KW-1185">Reference proteome</keyword>
<feature type="compositionally biased region" description="Polar residues" evidence="1">
    <location>
        <begin position="96"/>
        <end position="107"/>
    </location>
</feature>
<name>A0ABD2PRK3_9PLAT</name>
<comment type="caution">
    <text evidence="2">The sequence shown here is derived from an EMBL/GenBank/DDBJ whole genome shotgun (WGS) entry which is preliminary data.</text>
</comment>
<dbReference type="EMBL" id="JBJKFK010003829">
    <property type="protein sequence ID" value="KAL3309517.1"/>
    <property type="molecule type" value="Genomic_DNA"/>
</dbReference>